<reference evidence="8 9" key="1">
    <citation type="submission" date="2016-01" db="EMBL/GenBank/DDBJ databases">
        <title>Janibacter melonis strain CD11_4 genome sequencing and assembly.</title>
        <authorList>
            <person name="Nair G.R."/>
            <person name="Kaur G."/>
            <person name="Chander A.M."/>
            <person name="Mayilraj S."/>
        </authorList>
    </citation>
    <scope>NUCLEOTIDE SEQUENCE [LARGE SCALE GENOMIC DNA]</scope>
    <source>
        <strain evidence="8 9">CD11-4</strain>
    </source>
</reference>
<evidence type="ECO:0000256" key="6">
    <source>
        <dbReference type="ARBA" id="ARBA00023136"/>
    </source>
</evidence>
<comment type="caution">
    <text evidence="8">The sequence shown here is derived from an EMBL/GenBank/DDBJ whole genome shotgun (WGS) entry which is preliminary data.</text>
</comment>
<organism evidence="8 9">
    <name type="scientific">Janibacter melonis</name>
    <dbReference type="NCBI Taxonomy" id="262209"/>
    <lineage>
        <taxon>Bacteria</taxon>
        <taxon>Bacillati</taxon>
        <taxon>Actinomycetota</taxon>
        <taxon>Actinomycetes</taxon>
        <taxon>Micrococcales</taxon>
        <taxon>Intrasporangiaceae</taxon>
        <taxon>Janibacter</taxon>
    </lineage>
</organism>
<feature type="transmembrane region" description="Helical" evidence="7">
    <location>
        <begin position="316"/>
        <end position="338"/>
    </location>
</feature>
<dbReference type="PANTHER" id="PTHR30106:SF2">
    <property type="entry name" value="UPF0324 INNER MEMBRANE PROTEIN YEIH"/>
    <property type="match status" value="1"/>
</dbReference>
<gene>
    <name evidence="8" type="ORF">AWH69_06290</name>
</gene>
<accession>A0A176QD86</accession>
<comment type="similarity">
    <text evidence="2">Belongs to the UPF0324 family.</text>
</comment>
<proteinExistence type="inferred from homology"/>
<dbReference type="RefSeq" id="WP_232311797.1">
    <property type="nucleotide sequence ID" value="NZ_LQZG01000002.1"/>
</dbReference>
<feature type="transmembrane region" description="Helical" evidence="7">
    <location>
        <begin position="133"/>
        <end position="151"/>
    </location>
</feature>
<dbReference type="STRING" id="262209.AWH69_06290"/>
<dbReference type="Pfam" id="PF03601">
    <property type="entry name" value="Cons_hypoth698"/>
    <property type="match status" value="1"/>
</dbReference>
<evidence type="ECO:0000256" key="1">
    <source>
        <dbReference type="ARBA" id="ARBA00004651"/>
    </source>
</evidence>
<comment type="subcellular location">
    <subcellularLocation>
        <location evidence="1">Cell membrane</location>
        <topology evidence="1">Multi-pass membrane protein</topology>
    </subcellularLocation>
</comment>
<feature type="transmembrane region" description="Helical" evidence="7">
    <location>
        <begin position="281"/>
        <end position="304"/>
    </location>
</feature>
<protein>
    <recommendedName>
        <fullName evidence="10">Sulfate exporter family transporter</fullName>
    </recommendedName>
</protein>
<evidence type="ECO:0000256" key="5">
    <source>
        <dbReference type="ARBA" id="ARBA00022989"/>
    </source>
</evidence>
<feature type="transmembrane region" description="Helical" evidence="7">
    <location>
        <begin position="163"/>
        <end position="183"/>
    </location>
</feature>
<feature type="transmembrane region" description="Helical" evidence="7">
    <location>
        <begin position="48"/>
        <end position="67"/>
    </location>
</feature>
<evidence type="ECO:0008006" key="10">
    <source>
        <dbReference type="Google" id="ProtNLM"/>
    </source>
</evidence>
<keyword evidence="3" id="KW-1003">Cell membrane</keyword>
<feature type="transmembrane region" description="Helical" evidence="7">
    <location>
        <begin position="103"/>
        <end position="121"/>
    </location>
</feature>
<keyword evidence="4 7" id="KW-0812">Transmembrane</keyword>
<keyword evidence="9" id="KW-1185">Reference proteome</keyword>
<keyword evidence="5 7" id="KW-1133">Transmembrane helix</keyword>
<sequence length="339" mass="33259">MTQAVLVPDRAPTATRHRTGAGPGLLLALSVALLAHGVHAMIPAAHPSLVAVAVGGAVGLGGLASRVAAPGVAVAGRTVLRWAVVLLGLQLSLAEVAGLGPGVLVLAVVVVTGGVVGTLAMGRALGVPPAMRLLLACGFSICGAAAVAGVRDLADADDEEVSAAVALVVVLGTTTMLLLPLGLALTPLDVQARGVVVGASVHEVAQVVVAGGLVGGAGLGAAVVAKLARVVLLAPALLALRLTTARRGAADAARPPLLPWFVVGFLVLAAGRSLLDVPPPALAVADGVQGVAMAAAMFALGCGLRRETLRRVGARPVLLAVLATLLVLALALTGALLLR</sequence>
<dbReference type="EMBL" id="LQZG01000002">
    <property type="protein sequence ID" value="OAB87661.1"/>
    <property type="molecule type" value="Genomic_DNA"/>
</dbReference>
<name>A0A176QD86_9MICO</name>
<evidence type="ECO:0000256" key="4">
    <source>
        <dbReference type="ARBA" id="ARBA00022692"/>
    </source>
</evidence>
<dbReference type="AlphaFoldDB" id="A0A176QD86"/>
<dbReference type="InterPro" id="IPR018383">
    <property type="entry name" value="UPF0324_pro"/>
</dbReference>
<evidence type="ECO:0000256" key="3">
    <source>
        <dbReference type="ARBA" id="ARBA00022475"/>
    </source>
</evidence>
<evidence type="ECO:0000313" key="8">
    <source>
        <dbReference type="EMBL" id="OAB87661.1"/>
    </source>
</evidence>
<evidence type="ECO:0000256" key="2">
    <source>
        <dbReference type="ARBA" id="ARBA00007977"/>
    </source>
</evidence>
<evidence type="ECO:0000313" key="9">
    <source>
        <dbReference type="Proteomes" id="UP000076976"/>
    </source>
</evidence>
<dbReference type="GO" id="GO:0005886">
    <property type="term" value="C:plasma membrane"/>
    <property type="evidence" value="ECO:0007669"/>
    <property type="project" value="UniProtKB-SubCell"/>
</dbReference>
<dbReference type="Proteomes" id="UP000076976">
    <property type="component" value="Unassembled WGS sequence"/>
</dbReference>
<dbReference type="PANTHER" id="PTHR30106">
    <property type="entry name" value="INNER MEMBRANE PROTEIN YEIH-RELATED"/>
    <property type="match status" value="1"/>
</dbReference>
<feature type="transmembrane region" description="Helical" evidence="7">
    <location>
        <begin position="21"/>
        <end position="42"/>
    </location>
</feature>
<feature type="transmembrane region" description="Helical" evidence="7">
    <location>
        <begin position="257"/>
        <end position="275"/>
    </location>
</feature>
<evidence type="ECO:0000256" key="7">
    <source>
        <dbReference type="SAM" id="Phobius"/>
    </source>
</evidence>
<keyword evidence="6 7" id="KW-0472">Membrane</keyword>
<feature type="transmembrane region" description="Helical" evidence="7">
    <location>
        <begin position="195"/>
        <end position="221"/>
    </location>
</feature>